<dbReference type="Pfam" id="PF11715">
    <property type="entry name" value="Beta-prop_Nup120_160"/>
    <property type="match status" value="1"/>
</dbReference>
<name>A0ABR1F9N1_9ASCO</name>
<keyword evidence="3" id="KW-0539">Nucleus</keyword>
<dbReference type="GeneID" id="90034886"/>
<evidence type="ECO:0000259" key="4">
    <source>
        <dbReference type="Pfam" id="PF11715"/>
    </source>
</evidence>
<evidence type="ECO:0000259" key="5">
    <source>
        <dbReference type="Pfam" id="PF23354"/>
    </source>
</evidence>
<evidence type="ECO:0000256" key="1">
    <source>
        <dbReference type="ARBA" id="ARBA00004123"/>
    </source>
</evidence>
<dbReference type="Pfam" id="PF23354">
    <property type="entry name" value="TPR_NUP160_120_M"/>
    <property type="match status" value="1"/>
</dbReference>
<feature type="domain" description="Nucleoporin Nup120/160 beta-propeller" evidence="4">
    <location>
        <begin position="91"/>
        <end position="607"/>
    </location>
</feature>
<dbReference type="RefSeq" id="XP_064769589.1">
    <property type="nucleotide sequence ID" value="XM_064909374.1"/>
</dbReference>
<dbReference type="PANTHER" id="PTHR21286:SF0">
    <property type="entry name" value="NUCLEAR PORE COMPLEX PROTEIN NUP160"/>
    <property type="match status" value="1"/>
</dbReference>
<sequence length="1269" mass="138477">MRHPERTLKEASLCVDPLNLKMPTTDLIAPSSSSASASFARDPVARNRRHFPPTGVQDGADAEEAYTHKCVASQSGVFHRASVAGTDPVPRSILWRVLESGTVLDLVPVDPVFSSALSSQVEAHRIRIHFPGPIRQSCVVLSDDPSSGEGEDALVVDVLTDSLMLYSFHLSSRSFLQDWERRPSSEWCHVLESAHFNLRPPLYMDKGPVGSGSLIFSLMDGGLMRLDRSHTLADDYTERVFSDGSYLASLRGMFLWGSNDRVRGHPNMSTNMIVSMVCTPTLLITASISGMIKLWSLETLTSLSVYDIANSSSLTTANNSNGGNAATPKQLFATEPATLLSTTTAKDGTVYVISYSPLGEGQFRLWRLDTSSTQTSLIDVLESPIVPIAPDENAIWMIPSFILTTSSKAKLSSKSVESQEPSTLDLWVVWKSNKSSRIHMLFNIPTISGAASKKGLMWRAVAPNSGPSNVSDEIDLPTEDISDRYLRRIFRPGLYSPSVLETVLPVYEKHYSVNLSRAEDLDSTTLTLKQRVVKAVEASVPAQPSQADYGSYARDLKQQWARFDRLCIELSRLGDEALSLSYHGSTNSIVLVKATSIVFVRYCIGLEHVQLAGTRSVIAFSGHEGRRTRTPVQDHDDVELLGSFASFSRLLPGPVLGEFVSALLEHALQPTHYSPGDSAFAIYEACLQDQVSDSALDLLQKRLSDIDKLQSSFDTCYEDLKFMHSPDSVFGRPALNTRYYLSPVGVSLAVASTYQSVSTTYRLVVDALLFLSVYSSGEIQDCGIAYEDLFAKFMALLRSLHFLKTVCECLLDKSDVSGQRLLLADDEDTQLAAGVNQLDLEKSKSSSGNSESLLELLFSRFSLTLGSTVASYLASSSGSLAPIGWGLGQVVSYTEEFFSISSSQSAAIAAAGAAISSGHLQAAKEMLPYFELDGLGCFAKGLVHLRAREDELATEWFCQCVTEMASVTMTDETALAFRDFYPAGSEHFAIYAGRGVSALAVHIAAMLDAAGALASACEFGKLAIEMRDESAGDDDGLHQAVFESAVKGGLFDDAYMAVAAVSNKKLQHMLLAGFITELCESGHSARLCSFPFLELHTQVKSILESKARMSVDLAIGSNGNSGGDHRPNYYKILFSWCIEHGEYQDAAAAMYEYIQRLRSGFTASEGELFSSTDLEANSCYLVLINTLMCIPETKGSPEAWFLAHKVVSRDSADAEGTQVSKRARGSKRRGVDGMTRVLVKASDVQKEYDEEIARMEAILARQVIEEIHD</sequence>
<reference evidence="6 7" key="1">
    <citation type="submission" date="2024-03" db="EMBL/GenBank/DDBJ databases">
        <title>Genome-scale model development and genomic sequencing of the oleaginous clade Lipomyces.</title>
        <authorList>
            <consortium name="Lawrence Berkeley National Laboratory"/>
            <person name="Czajka J.J."/>
            <person name="Han Y."/>
            <person name="Kim J."/>
            <person name="Mondo S.J."/>
            <person name="Hofstad B.A."/>
            <person name="Robles A."/>
            <person name="Haridas S."/>
            <person name="Riley R."/>
            <person name="LaButti K."/>
            <person name="Pangilinan J."/>
            <person name="Andreopoulos W."/>
            <person name="Lipzen A."/>
            <person name="Yan J."/>
            <person name="Wang M."/>
            <person name="Ng V."/>
            <person name="Grigoriev I.V."/>
            <person name="Spatafora J.W."/>
            <person name="Magnuson J.K."/>
            <person name="Baker S.E."/>
            <person name="Pomraning K.R."/>
        </authorList>
    </citation>
    <scope>NUCLEOTIDE SEQUENCE [LARGE SCALE GENOMIC DNA]</scope>
    <source>
        <strain evidence="6 7">Phaff 52-87</strain>
    </source>
</reference>
<dbReference type="PANTHER" id="PTHR21286">
    <property type="entry name" value="NUCLEAR PORE COMPLEX PROTEIN NUP160"/>
    <property type="match status" value="1"/>
</dbReference>
<dbReference type="InterPro" id="IPR036322">
    <property type="entry name" value="WD40_repeat_dom_sf"/>
</dbReference>
<dbReference type="InterPro" id="IPR015943">
    <property type="entry name" value="WD40/YVTN_repeat-like_dom_sf"/>
</dbReference>
<protein>
    <submittedName>
        <fullName evidence="6">Nucleoporin Nup120/160-domain-containing protein</fullName>
    </submittedName>
</protein>
<keyword evidence="2" id="KW-0813">Transport</keyword>
<evidence type="ECO:0000256" key="3">
    <source>
        <dbReference type="ARBA" id="ARBA00023242"/>
    </source>
</evidence>
<keyword evidence="7" id="KW-1185">Reference proteome</keyword>
<dbReference type="InterPro" id="IPR059141">
    <property type="entry name" value="Beta-prop_Nup120_160"/>
</dbReference>
<dbReference type="SUPFAM" id="SSF50978">
    <property type="entry name" value="WD40 repeat-like"/>
    <property type="match status" value="1"/>
</dbReference>
<feature type="domain" description="NUP160 middle TPR" evidence="5">
    <location>
        <begin position="939"/>
        <end position="1187"/>
    </location>
</feature>
<comment type="subcellular location">
    <subcellularLocation>
        <location evidence="1">Nucleus</location>
    </subcellularLocation>
</comment>
<dbReference type="InterPro" id="IPR056535">
    <property type="entry name" value="TPR_NUP160_M"/>
</dbReference>
<evidence type="ECO:0000313" key="7">
    <source>
        <dbReference type="Proteomes" id="UP001498771"/>
    </source>
</evidence>
<organism evidence="6 7">
    <name type="scientific">Myxozyma melibiosi</name>
    <dbReference type="NCBI Taxonomy" id="54550"/>
    <lineage>
        <taxon>Eukaryota</taxon>
        <taxon>Fungi</taxon>
        <taxon>Dikarya</taxon>
        <taxon>Ascomycota</taxon>
        <taxon>Saccharomycotina</taxon>
        <taxon>Lipomycetes</taxon>
        <taxon>Lipomycetales</taxon>
        <taxon>Lipomycetaceae</taxon>
        <taxon>Myxozyma</taxon>
    </lineage>
</organism>
<proteinExistence type="predicted"/>
<evidence type="ECO:0000256" key="2">
    <source>
        <dbReference type="ARBA" id="ARBA00022448"/>
    </source>
</evidence>
<dbReference type="EMBL" id="JBBJBU010000002">
    <property type="protein sequence ID" value="KAK7206556.1"/>
    <property type="molecule type" value="Genomic_DNA"/>
</dbReference>
<gene>
    <name evidence="6" type="ORF">BZA70DRAFT_107179</name>
</gene>
<evidence type="ECO:0000313" key="6">
    <source>
        <dbReference type="EMBL" id="KAK7206556.1"/>
    </source>
</evidence>
<comment type="caution">
    <text evidence="6">The sequence shown here is derived from an EMBL/GenBank/DDBJ whole genome shotgun (WGS) entry which is preliminary data.</text>
</comment>
<dbReference type="InterPro" id="IPR021717">
    <property type="entry name" value="Nucleoporin_Nup160"/>
</dbReference>
<dbReference type="Proteomes" id="UP001498771">
    <property type="component" value="Unassembled WGS sequence"/>
</dbReference>
<accession>A0ABR1F9N1</accession>
<dbReference type="Gene3D" id="2.130.10.10">
    <property type="entry name" value="YVTN repeat-like/Quinoprotein amine dehydrogenase"/>
    <property type="match status" value="1"/>
</dbReference>